<gene>
    <name evidence="1" type="ORF">CLV32_3134</name>
</gene>
<organism evidence="1 2">
    <name type="scientific">Pedobacter duraquae</name>
    <dbReference type="NCBI Taxonomy" id="425511"/>
    <lineage>
        <taxon>Bacteria</taxon>
        <taxon>Pseudomonadati</taxon>
        <taxon>Bacteroidota</taxon>
        <taxon>Sphingobacteriia</taxon>
        <taxon>Sphingobacteriales</taxon>
        <taxon>Sphingobacteriaceae</taxon>
        <taxon>Pedobacter</taxon>
    </lineage>
</organism>
<accession>A0A4R6IJ44</accession>
<reference evidence="1 2" key="1">
    <citation type="submission" date="2019-03" db="EMBL/GenBank/DDBJ databases">
        <title>Genomic Encyclopedia of Archaeal and Bacterial Type Strains, Phase II (KMG-II): from individual species to whole genera.</title>
        <authorList>
            <person name="Goeker M."/>
        </authorList>
    </citation>
    <scope>NUCLEOTIDE SEQUENCE [LARGE SCALE GENOMIC DNA]</scope>
    <source>
        <strain evidence="1 2">DSM 19034</strain>
    </source>
</reference>
<proteinExistence type="predicted"/>
<evidence type="ECO:0000313" key="2">
    <source>
        <dbReference type="Proteomes" id="UP000295499"/>
    </source>
</evidence>
<dbReference type="EMBL" id="SNWM01000003">
    <property type="protein sequence ID" value="TDO22020.1"/>
    <property type="molecule type" value="Genomic_DNA"/>
</dbReference>
<keyword evidence="2" id="KW-1185">Reference proteome</keyword>
<protein>
    <recommendedName>
        <fullName evidence="3">LTXXQ motif family protein</fullName>
    </recommendedName>
</protein>
<dbReference type="AlphaFoldDB" id="A0A4R6IJ44"/>
<evidence type="ECO:0000313" key="1">
    <source>
        <dbReference type="EMBL" id="TDO22020.1"/>
    </source>
</evidence>
<evidence type="ECO:0008006" key="3">
    <source>
        <dbReference type="Google" id="ProtNLM"/>
    </source>
</evidence>
<name>A0A4R6IJ44_9SPHI</name>
<sequence length="170" mass="20088">MNLIHFSFLCYPAAIILKTKLMKPILVASLLFFIPMFIQAQDRGQNQEIEAYKVAWLTQKLDLSPEEAKIFWPIYNDWQREQMALRKERFQNLISFRKTTEIDDLSDSQVQALITNEFNFKQRDLNIEKKYYNLLKSSLPIKVVGKYYRAQETFKKELLSRYGGGPGHKN</sequence>
<comment type="caution">
    <text evidence="1">The sequence shown here is derived from an EMBL/GenBank/DDBJ whole genome shotgun (WGS) entry which is preliminary data.</text>
</comment>
<dbReference type="Proteomes" id="UP000295499">
    <property type="component" value="Unassembled WGS sequence"/>
</dbReference>